<dbReference type="SUPFAM" id="SSF102645">
    <property type="entry name" value="CoaB-like"/>
    <property type="match status" value="1"/>
</dbReference>
<feature type="region of interest" description="Phosphopantothenate--cysteine ligase" evidence="3">
    <location>
        <begin position="187"/>
        <end position="387"/>
    </location>
</feature>
<comment type="function">
    <text evidence="4">Catalyzes two steps in the biosynthesis of coenzyme A. In the first step cysteine is conjugated to 4'-phosphopantothenate to form 4-phosphopantothenoylcysteine, in the latter compound is decarboxylated to form 4'-phosphopantotheine.</text>
</comment>
<dbReference type="GO" id="GO:0015941">
    <property type="term" value="P:pantothenate catabolic process"/>
    <property type="evidence" value="ECO:0007669"/>
    <property type="project" value="InterPro"/>
</dbReference>
<keyword evidence="1 3" id="KW-0210">Decarboxylase</keyword>
<keyword evidence="3 4" id="KW-0288">FMN</keyword>
<dbReference type="HOGENOM" id="CLU_033319_0_0_7"/>
<feature type="binding site" evidence="3">
    <location>
        <position position="280"/>
    </location>
    <ligand>
        <name>CTP</name>
        <dbReference type="ChEBI" id="CHEBI:37563"/>
    </ligand>
</feature>
<comment type="catalytic activity">
    <reaction evidence="3 4">
        <text>N-[(R)-4-phosphopantothenoyl]-L-cysteine + H(+) = (R)-4'-phosphopantetheine + CO2</text>
        <dbReference type="Rhea" id="RHEA:16793"/>
        <dbReference type="ChEBI" id="CHEBI:15378"/>
        <dbReference type="ChEBI" id="CHEBI:16526"/>
        <dbReference type="ChEBI" id="CHEBI:59458"/>
        <dbReference type="ChEBI" id="CHEBI:61723"/>
        <dbReference type="EC" id="4.1.1.36"/>
    </reaction>
</comment>
<keyword evidence="3" id="KW-0511">Multifunctional enzyme</keyword>
<evidence type="ECO:0000313" key="7">
    <source>
        <dbReference type="EMBL" id="AJC90979.1"/>
    </source>
</evidence>
<keyword evidence="3 4" id="KW-0436">Ligase</keyword>
<feature type="active site" description="Proton donor" evidence="3">
    <location>
        <position position="154"/>
    </location>
</feature>
<dbReference type="InterPro" id="IPR005252">
    <property type="entry name" value="CoaBC"/>
</dbReference>
<evidence type="ECO:0000259" key="6">
    <source>
        <dbReference type="Pfam" id="PF04127"/>
    </source>
</evidence>
<keyword evidence="3" id="KW-0460">Magnesium</keyword>
<organism evidence="7 8">
    <name type="scientific">Campylobacter subantarcticus LMG 24374</name>
    <dbReference type="NCBI Taxonomy" id="1388751"/>
    <lineage>
        <taxon>Bacteria</taxon>
        <taxon>Pseudomonadati</taxon>
        <taxon>Campylobacterota</taxon>
        <taxon>Epsilonproteobacteria</taxon>
        <taxon>Campylobacterales</taxon>
        <taxon>Campylobacteraceae</taxon>
        <taxon>Campylobacter</taxon>
    </lineage>
</organism>
<dbReference type="EC" id="4.1.1.36" evidence="3"/>
<feature type="binding site" evidence="3">
    <location>
        <position position="313"/>
    </location>
    <ligand>
        <name>CTP</name>
        <dbReference type="ChEBI" id="CHEBI:37563"/>
    </ligand>
</feature>
<comment type="similarity">
    <text evidence="3 4">In the C-terminal section; belongs to the PPC synthetase family.</text>
</comment>
<comment type="catalytic activity">
    <reaction evidence="3 4">
        <text>(R)-4'-phosphopantothenate + L-cysteine + CTP = N-[(R)-4-phosphopantothenoyl]-L-cysteine + CMP + diphosphate + H(+)</text>
        <dbReference type="Rhea" id="RHEA:19397"/>
        <dbReference type="ChEBI" id="CHEBI:10986"/>
        <dbReference type="ChEBI" id="CHEBI:15378"/>
        <dbReference type="ChEBI" id="CHEBI:33019"/>
        <dbReference type="ChEBI" id="CHEBI:35235"/>
        <dbReference type="ChEBI" id="CHEBI:37563"/>
        <dbReference type="ChEBI" id="CHEBI:59458"/>
        <dbReference type="ChEBI" id="CHEBI:60377"/>
        <dbReference type="EC" id="6.3.2.5"/>
    </reaction>
</comment>
<reference evidence="7 8" key="1">
    <citation type="journal article" date="2014" name="Genome Biol. Evol.">
        <title>Comparative Genomics of the Campylobacter lari Group.</title>
        <authorList>
            <person name="Miller W.G."/>
            <person name="Yee E."/>
            <person name="Chapman M.H."/>
            <person name="Smith T.P."/>
            <person name="Bono J.L."/>
            <person name="Huynh S."/>
            <person name="Parker C.T."/>
            <person name="Vandamme P."/>
            <person name="Luong K."/>
            <person name="Korlach J."/>
        </authorList>
    </citation>
    <scope>NUCLEOTIDE SEQUENCE [LARGE SCALE GENOMIC DNA]</scope>
    <source>
        <strain evidence="7 8">LMG 24374</strain>
    </source>
</reference>
<dbReference type="SUPFAM" id="SSF52507">
    <property type="entry name" value="Homo-oligomeric flavin-containing Cys decarboxylases, HFCD"/>
    <property type="match status" value="1"/>
</dbReference>
<evidence type="ECO:0000256" key="2">
    <source>
        <dbReference type="ARBA" id="ARBA00023239"/>
    </source>
</evidence>
<dbReference type="UniPathway" id="UPA00241">
    <property type="reaction ID" value="UER00353"/>
</dbReference>
<dbReference type="Gene3D" id="3.40.50.10300">
    <property type="entry name" value="CoaB-like"/>
    <property type="match status" value="1"/>
</dbReference>
<sequence>MKTILLAVSGSIAFYKAYELISLLKKEGFRVKVLLSCGVLKFGTKLSFEALADEILCEDNESWQNTNNHIAFSKTCDCVLFAPASINSINKLNYGIADNLFIQTLIAVDKNKPFLIAPAANTNMYLHFSTQNSLKNLKEQGYIIIDPIVKTLACKDEGLGALAELDSIINVLKRSLMQEDFFKNKSFIVSGGGTKEKIDDVRCISNFSSGKMAKAVADALYFLGAKVVLVSSVEFKTPYKLEKFESSLELKEKLQKYKDFDALIMAAAVSDFTLEAYKGKIKKNEHLNGLDLKLKLNEDILKNLDFKGKKIGFKMEFDEQNALENAKKTLISKNLDMVCLNVLNEQMSFGSDENSICFITKDNISQSFKQSKEKLGFILAQELRKLW</sequence>
<dbReference type="NCBIfam" id="TIGR00521">
    <property type="entry name" value="coaBC_dfp"/>
    <property type="match status" value="1"/>
</dbReference>
<dbReference type="InterPro" id="IPR003382">
    <property type="entry name" value="Flavoprotein"/>
</dbReference>
<feature type="binding site" evidence="3">
    <location>
        <position position="271"/>
    </location>
    <ligand>
        <name>CTP</name>
        <dbReference type="ChEBI" id="CHEBI:37563"/>
    </ligand>
</feature>
<dbReference type="EMBL" id="CP007772">
    <property type="protein sequence ID" value="AJC90979.1"/>
    <property type="molecule type" value="Genomic_DNA"/>
</dbReference>
<gene>
    <name evidence="7" type="primary">dfp</name>
    <name evidence="3" type="synonym">coaBC</name>
    <name evidence="7" type="ORF">CSUB8521_1146</name>
</gene>
<keyword evidence="2 3" id="KW-0456">Lyase</keyword>
<evidence type="ECO:0000313" key="8">
    <source>
        <dbReference type="Proteomes" id="UP000031135"/>
    </source>
</evidence>
<dbReference type="Proteomes" id="UP000031135">
    <property type="component" value="Chromosome"/>
</dbReference>
<dbReference type="GO" id="GO:0004632">
    <property type="term" value="F:phosphopantothenate--cysteine ligase activity"/>
    <property type="evidence" value="ECO:0007669"/>
    <property type="project" value="UniProtKB-UniRule"/>
</dbReference>
<dbReference type="GO" id="GO:0015937">
    <property type="term" value="P:coenzyme A biosynthetic process"/>
    <property type="evidence" value="ECO:0007669"/>
    <property type="project" value="UniProtKB-UniRule"/>
</dbReference>
<dbReference type="GO" id="GO:0004633">
    <property type="term" value="F:phosphopantothenoylcysteine decarboxylase activity"/>
    <property type="evidence" value="ECO:0007669"/>
    <property type="project" value="UniProtKB-UniRule"/>
</dbReference>
<evidence type="ECO:0000256" key="4">
    <source>
        <dbReference type="RuleBase" id="RU364078"/>
    </source>
</evidence>
<keyword evidence="3 4" id="KW-0285">Flavoprotein</keyword>
<dbReference type="GO" id="GO:0071513">
    <property type="term" value="C:phosphopantothenoylcysteine decarboxylase complex"/>
    <property type="evidence" value="ECO:0007669"/>
    <property type="project" value="TreeGrafter"/>
</dbReference>
<dbReference type="EC" id="6.3.2.5" evidence="3"/>
<feature type="binding site" evidence="3">
    <location>
        <position position="333"/>
    </location>
    <ligand>
        <name>CTP</name>
        <dbReference type="ChEBI" id="CHEBI:37563"/>
    </ligand>
</feature>
<comment type="similarity">
    <text evidence="3 4">In the N-terminal section; belongs to the HFCD (homo-oligomeric flavin containing Cys decarboxylase) superfamily.</text>
</comment>
<dbReference type="RefSeq" id="WP_039664180.1">
    <property type="nucleotide sequence ID" value="NZ_CP007772.1"/>
</dbReference>
<comment type="cofactor">
    <cofactor evidence="3">
        <name>FMN</name>
        <dbReference type="ChEBI" id="CHEBI:58210"/>
    </cofactor>
    <text evidence="3">Binds 1 FMN per subunit.</text>
</comment>
<proteinExistence type="inferred from homology"/>
<comment type="cofactor">
    <cofactor evidence="3">
        <name>Mg(2+)</name>
        <dbReference type="ChEBI" id="CHEBI:18420"/>
    </cofactor>
</comment>
<dbReference type="Pfam" id="PF02441">
    <property type="entry name" value="Flavoprotein"/>
    <property type="match status" value="1"/>
</dbReference>
<keyword evidence="3" id="KW-0479">Metal-binding</keyword>
<dbReference type="InterPro" id="IPR036551">
    <property type="entry name" value="Flavin_trans-like"/>
</dbReference>
<comment type="pathway">
    <text evidence="3 4">Cofactor biosynthesis; coenzyme A biosynthesis; CoA from (R)-pantothenate: step 2/5.</text>
</comment>
<dbReference type="AlphaFoldDB" id="A0A0A8HDM7"/>
<accession>A0A0A8HDM7</accession>
<dbReference type="PANTHER" id="PTHR14359">
    <property type="entry name" value="HOMO-OLIGOMERIC FLAVIN CONTAINING CYS DECARBOXYLASE FAMILY"/>
    <property type="match status" value="1"/>
</dbReference>
<dbReference type="GO" id="GO:0010181">
    <property type="term" value="F:FMN binding"/>
    <property type="evidence" value="ECO:0007669"/>
    <property type="project" value="UniProtKB-UniRule"/>
</dbReference>
<evidence type="ECO:0000259" key="5">
    <source>
        <dbReference type="Pfam" id="PF02441"/>
    </source>
</evidence>
<comment type="pathway">
    <text evidence="3 4">Cofactor biosynthesis; coenzyme A biosynthesis; CoA from (R)-pantothenate: step 3/5.</text>
</comment>
<dbReference type="KEGG" id="csm:CSUB8521_1146"/>
<dbReference type="Pfam" id="PF04127">
    <property type="entry name" value="DFP"/>
    <property type="match status" value="1"/>
</dbReference>
<dbReference type="PANTHER" id="PTHR14359:SF6">
    <property type="entry name" value="PHOSPHOPANTOTHENOYLCYSTEINE DECARBOXYLASE"/>
    <property type="match status" value="1"/>
</dbReference>
<evidence type="ECO:0000256" key="3">
    <source>
        <dbReference type="HAMAP-Rule" id="MF_02225"/>
    </source>
</evidence>
<feature type="region of interest" description="Phosphopantothenoylcysteine decarboxylase" evidence="3">
    <location>
        <begin position="1"/>
        <end position="186"/>
    </location>
</feature>
<dbReference type="HAMAP" id="MF_02225">
    <property type="entry name" value="CoaBC"/>
    <property type="match status" value="1"/>
</dbReference>
<protein>
    <recommendedName>
        <fullName evidence="3">Coenzyme A biosynthesis bifunctional protein CoaBC</fullName>
    </recommendedName>
    <alternativeName>
        <fullName evidence="3">DNA/pantothenate metabolism flavoprotein</fullName>
    </alternativeName>
    <alternativeName>
        <fullName evidence="3">Phosphopantothenoylcysteine synthetase/decarboxylase</fullName>
        <shortName evidence="3">PPCS-PPCDC</shortName>
    </alternativeName>
    <domain>
        <recommendedName>
            <fullName evidence="3">Phosphopantothenoylcysteine decarboxylase</fullName>
            <shortName evidence="3">PPC decarboxylase</shortName>
            <shortName evidence="3">PPC-DC</shortName>
            <ecNumber evidence="3">4.1.1.36</ecNumber>
        </recommendedName>
        <alternativeName>
            <fullName evidence="3">CoaC</fullName>
        </alternativeName>
    </domain>
    <domain>
        <recommendedName>
            <fullName evidence="3">Phosphopantothenate--cysteine ligase</fullName>
            <ecNumber evidence="3">6.3.2.5</ecNumber>
        </recommendedName>
        <alternativeName>
            <fullName evidence="3">CoaB</fullName>
        </alternativeName>
        <alternativeName>
            <fullName evidence="3">Phosphopantothenoylcysteine synthetase</fullName>
            <shortName evidence="3">PPC synthetase</shortName>
            <shortName evidence="3">PPC-S</shortName>
        </alternativeName>
    </domain>
</protein>
<comment type="function">
    <text evidence="3">Catalyzes two sequential steps in the biosynthesis of coenzyme A. In the first step cysteine is conjugated to 4'-phosphopantothenate to form 4-phosphopantothenoylcysteine. In the second step the latter compound is decarboxylated to form 4'-phosphopantotheine.</text>
</comment>
<dbReference type="OrthoDB" id="9802554at2"/>
<dbReference type="GO" id="GO:0046872">
    <property type="term" value="F:metal ion binding"/>
    <property type="evidence" value="ECO:0007669"/>
    <property type="project" value="UniProtKB-KW"/>
</dbReference>
<name>A0A0A8HDM7_9BACT</name>
<feature type="domain" description="Flavoprotein" evidence="5">
    <location>
        <begin position="2"/>
        <end position="160"/>
    </location>
</feature>
<feature type="domain" description="DNA/pantothenate metabolism flavoprotein C-terminal" evidence="6">
    <location>
        <begin position="183"/>
        <end position="384"/>
    </location>
</feature>
<comment type="caution">
    <text evidence="3">Lacks conserved residue(s) required for the propagation of feature annotation.</text>
</comment>
<dbReference type="InterPro" id="IPR007085">
    <property type="entry name" value="DNA/pantothenate-metab_flavo_C"/>
</dbReference>
<evidence type="ECO:0000256" key="1">
    <source>
        <dbReference type="ARBA" id="ARBA00022793"/>
    </source>
</evidence>
<dbReference type="Gene3D" id="3.40.50.1950">
    <property type="entry name" value="Flavin prenyltransferase-like"/>
    <property type="match status" value="1"/>
</dbReference>
<dbReference type="InterPro" id="IPR035929">
    <property type="entry name" value="CoaB-like_sf"/>
</dbReference>